<sequence>MFARITGLAAIIAAVALAGCTTTQEANEALQSRWVGQPSDAFFSQFGPPATAFPLNDGGQVYTWRGGDTDRRIPAQYRMMTEQEKKNQASSPSTIINIAMGGMSTGPSTYVPPGQVLVSPERTERLGCEAQIGVNASGIITSIRTTRDTDGAGFSFSRCAEVFGVTS</sequence>
<accession>A0A1W2CUJ8</accession>
<evidence type="ECO:0000313" key="2">
    <source>
        <dbReference type="EMBL" id="SMC88584.1"/>
    </source>
</evidence>
<gene>
    <name evidence="2" type="ORF">SAMN06297251_111119</name>
</gene>
<dbReference type="PROSITE" id="PS51257">
    <property type="entry name" value="PROKAR_LIPOPROTEIN"/>
    <property type="match status" value="1"/>
</dbReference>
<proteinExistence type="predicted"/>
<dbReference type="EMBL" id="FWXR01000011">
    <property type="protein sequence ID" value="SMC88584.1"/>
    <property type="molecule type" value="Genomic_DNA"/>
</dbReference>
<dbReference type="RefSeq" id="WP_084410538.1">
    <property type="nucleotide sequence ID" value="NZ_FWXR01000011.1"/>
</dbReference>
<organism evidence="2 3">
    <name type="scientific">Fulvimarina manganoxydans</name>
    <dbReference type="NCBI Taxonomy" id="937218"/>
    <lineage>
        <taxon>Bacteria</taxon>
        <taxon>Pseudomonadati</taxon>
        <taxon>Pseudomonadota</taxon>
        <taxon>Alphaproteobacteria</taxon>
        <taxon>Hyphomicrobiales</taxon>
        <taxon>Aurantimonadaceae</taxon>
        <taxon>Fulvimarina</taxon>
    </lineage>
</organism>
<dbReference type="OrthoDB" id="8238109at2"/>
<evidence type="ECO:0000313" key="3">
    <source>
        <dbReference type="Proteomes" id="UP000192656"/>
    </source>
</evidence>
<name>A0A1W2CUJ8_9HYPH</name>
<reference evidence="2 3" key="1">
    <citation type="submission" date="2017-04" db="EMBL/GenBank/DDBJ databases">
        <authorList>
            <person name="Afonso C.L."/>
            <person name="Miller P.J."/>
            <person name="Scott M.A."/>
            <person name="Spackman E."/>
            <person name="Goraichik I."/>
            <person name="Dimitrov K.M."/>
            <person name="Suarez D.L."/>
            <person name="Swayne D.E."/>
        </authorList>
    </citation>
    <scope>NUCLEOTIDE SEQUENCE [LARGE SCALE GENOMIC DNA]</scope>
    <source>
        <strain evidence="2 3">CGMCC 1.10972</strain>
    </source>
</reference>
<dbReference type="AlphaFoldDB" id="A0A1W2CUJ8"/>
<dbReference type="Proteomes" id="UP000192656">
    <property type="component" value="Unassembled WGS sequence"/>
</dbReference>
<keyword evidence="1" id="KW-0732">Signal</keyword>
<feature type="chain" id="PRO_5012077101" description="Lipoprotein" evidence="1">
    <location>
        <begin position="19"/>
        <end position="167"/>
    </location>
</feature>
<protein>
    <recommendedName>
        <fullName evidence="4">Lipoprotein</fullName>
    </recommendedName>
</protein>
<feature type="signal peptide" evidence="1">
    <location>
        <begin position="1"/>
        <end position="18"/>
    </location>
</feature>
<evidence type="ECO:0008006" key="4">
    <source>
        <dbReference type="Google" id="ProtNLM"/>
    </source>
</evidence>
<evidence type="ECO:0000256" key="1">
    <source>
        <dbReference type="SAM" id="SignalP"/>
    </source>
</evidence>
<keyword evidence="3" id="KW-1185">Reference proteome</keyword>